<reference evidence="1 2" key="1">
    <citation type="submission" date="2015-01" db="EMBL/GenBank/DDBJ databases">
        <title>Evolution of Trichinella species and genotypes.</title>
        <authorList>
            <person name="Korhonen P.K."/>
            <person name="Edoardo P."/>
            <person name="Giuseppe L.R."/>
            <person name="Gasser R.B."/>
        </authorList>
    </citation>
    <scope>NUCLEOTIDE SEQUENCE [LARGE SCALE GENOMIC DNA]</scope>
    <source>
        <strain evidence="1">ISS417</strain>
    </source>
</reference>
<accession>A0A0V0UGC8</accession>
<proteinExistence type="predicted"/>
<dbReference type="AlphaFoldDB" id="A0A0V0UGC8"/>
<keyword evidence="2" id="KW-1185">Reference proteome</keyword>
<dbReference type="EMBL" id="JYDJ01000007">
    <property type="protein sequence ID" value="KRX50298.1"/>
    <property type="molecule type" value="Genomic_DNA"/>
</dbReference>
<evidence type="ECO:0000313" key="1">
    <source>
        <dbReference type="EMBL" id="KRX50298.1"/>
    </source>
</evidence>
<dbReference type="Proteomes" id="UP000055048">
    <property type="component" value="Unassembled WGS sequence"/>
</dbReference>
<protein>
    <submittedName>
        <fullName evidence="1">Uncharacterized protein</fullName>
    </submittedName>
</protein>
<gene>
    <name evidence="1" type="ORF">T05_684</name>
</gene>
<organism evidence="1 2">
    <name type="scientific">Trichinella murrelli</name>
    <dbReference type="NCBI Taxonomy" id="144512"/>
    <lineage>
        <taxon>Eukaryota</taxon>
        <taxon>Metazoa</taxon>
        <taxon>Ecdysozoa</taxon>
        <taxon>Nematoda</taxon>
        <taxon>Enoplea</taxon>
        <taxon>Dorylaimia</taxon>
        <taxon>Trichinellida</taxon>
        <taxon>Trichinellidae</taxon>
        <taxon>Trichinella</taxon>
    </lineage>
</organism>
<comment type="caution">
    <text evidence="1">The sequence shown here is derived from an EMBL/GenBank/DDBJ whole genome shotgun (WGS) entry which is preliminary data.</text>
</comment>
<evidence type="ECO:0000313" key="2">
    <source>
        <dbReference type="Proteomes" id="UP000055048"/>
    </source>
</evidence>
<sequence>MIKQHHFCFYAKLELNSETECPTTLFCLPVTPFHVTDFNGQLRGIVVISFDICNLHVFIFCNFLLLLPPPCISGNTVFKI</sequence>
<name>A0A0V0UGC8_9BILA</name>